<evidence type="ECO:0000259" key="1">
    <source>
        <dbReference type="Pfam" id="PF01869"/>
    </source>
</evidence>
<dbReference type="InterPro" id="IPR002731">
    <property type="entry name" value="ATPase_BadF"/>
</dbReference>
<dbReference type="CDD" id="cd24082">
    <property type="entry name" value="ASKHA_NBD_GspK-like"/>
    <property type="match status" value="1"/>
</dbReference>
<protein>
    <recommendedName>
        <fullName evidence="1">ATPase BadF/BadG/BcrA/BcrD type domain-containing protein</fullName>
    </recommendedName>
</protein>
<dbReference type="InterPro" id="IPR052519">
    <property type="entry name" value="Euk-type_GlcNAc_Kinase"/>
</dbReference>
<dbReference type="PANTHER" id="PTHR43190">
    <property type="entry name" value="N-ACETYL-D-GLUCOSAMINE KINASE"/>
    <property type="match status" value="1"/>
</dbReference>
<organism evidence="2">
    <name type="scientific">Salinispirillum sp. LH 10-3-1</name>
    <dbReference type="NCBI Taxonomy" id="2952525"/>
    <lineage>
        <taxon>Bacteria</taxon>
        <taxon>Pseudomonadati</taxon>
        <taxon>Pseudomonadota</taxon>
        <taxon>Gammaproteobacteria</taxon>
        <taxon>Oceanospirillales</taxon>
        <taxon>Saccharospirillaceae</taxon>
        <taxon>Salinispirillum</taxon>
    </lineage>
</organism>
<dbReference type="Gene3D" id="3.30.420.40">
    <property type="match status" value="2"/>
</dbReference>
<dbReference type="RefSeq" id="WP_304996080.1">
    <property type="nucleotide sequence ID" value="NZ_CP101717.1"/>
</dbReference>
<gene>
    <name evidence="2" type="ORF">NFC81_03115</name>
</gene>
<dbReference type="EMBL" id="CP101717">
    <property type="protein sequence ID" value="WLD58794.1"/>
    <property type="molecule type" value="Genomic_DNA"/>
</dbReference>
<sequence length="292" mass="30961">MTENTQYPYYVGIDGGGTQCRARLIDHQGTVLAEATGGSANLYQHATGAIANIEATIRQAFQRANLPPELQQQTAVGMGLAGAELPESAAFVAQWQHPFAALKVQNDAHIACLGAHGGRDGGLVIVGTGIVGWAIVEQQPTMLDGWGFPLADQGSGAWLGLRAIQETLRATDGIRAHSSLTQRILAQFDHQPRNIPGWASTARSGDFGQFARWVVEARADADPLAVALMQEQAEAVGLIVQRLADMNVQRIALLGGLGPFVGTELVSHLRPLIVPAQQDALAGALLMIKQEA</sequence>
<feature type="domain" description="ATPase BadF/BadG/BcrA/BcrD type" evidence="1">
    <location>
        <begin position="11"/>
        <end position="246"/>
    </location>
</feature>
<dbReference type="SUPFAM" id="SSF53067">
    <property type="entry name" value="Actin-like ATPase domain"/>
    <property type="match status" value="2"/>
</dbReference>
<dbReference type="InterPro" id="IPR043129">
    <property type="entry name" value="ATPase_NBD"/>
</dbReference>
<dbReference type="PANTHER" id="PTHR43190:SF3">
    <property type="entry name" value="N-ACETYL-D-GLUCOSAMINE KINASE"/>
    <property type="match status" value="1"/>
</dbReference>
<reference evidence="2" key="1">
    <citation type="submission" date="2022-07" db="EMBL/GenBank/DDBJ databases">
        <title>Complete genome sequence of Salinispirillum sp. LH10-3-1 capable of multiple carbohydrate inversion isolated from a soda lake.</title>
        <authorList>
            <person name="Liu J."/>
            <person name="Zhai Y."/>
            <person name="Zhang H."/>
            <person name="Yang H."/>
            <person name="Qu J."/>
            <person name="Li J."/>
        </authorList>
    </citation>
    <scope>NUCLEOTIDE SEQUENCE</scope>
    <source>
        <strain evidence="2">LH 10-3-1</strain>
    </source>
</reference>
<dbReference type="Pfam" id="PF01869">
    <property type="entry name" value="BcrAD_BadFG"/>
    <property type="match status" value="1"/>
</dbReference>
<name>A0AB38YHB3_9GAMM</name>
<accession>A0AB38YHB3</accession>
<dbReference type="AlphaFoldDB" id="A0AB38YHB3"/>
<proteinExistence type="predicted"/>
<evidence type="ECO:0000313" key="2">
    <source>
        <dbReference type="EMBL" id="WLD58794.1"/>
    </source>
</evidence>